<feature type="transmembrane region" description="Helical" evidence="6">
    <location>
        <begin position="126"/>
        <end position="149"/>
    </location>
</feature>
<evidence type="ECO:0000313" key="7">
    <source>
        <dbReference type="EMBL" id="KAL0569628.1"/>
    </source>
</evidence>
<feature type="transmembrane region" description="Helical" evidence="6">
    <location>
        <begin position="93"/>
        <end position="114"/>
    </location>
</feature>
<evidence type="ECO:0000256" key="5">
    <source>
        <dbReference type="ARBA" id="ARBA00023136"/>
    </source>
</evidence>
<dbReference type="SUPFAM" id="SSF103473">
    <property type="entry name" value="MFS general substrate transporter"/>
    <property type="match status" value="1"/>
</dbReference>
<accession>A0ABR3F3E7</accession>
<dbReference type="InterPro" id="IPR036259">
    <property type="entry name" value="MFS_trans_sf"/>
</dbReference>
<evidence type="ECO:0000256" key="1">
    <source>
        <dbReference type="ARBA" id="ARBA00004141"/>
    </source>
</evidence>
<evidence type="ECO:0000256" key="3">
    <source>
        <dbReference type="ARBA" id="ARBA00022692"/>
    </source>
</evidence>
<feature type="transmembrane region" description="Helical" evidence="6">
    <location>
        <begin position="284"/>
        <end position="305"/>
    </location>
</feature>
<feature type="transmembrane region" description="Helical" evidence="6">
    <location>
        <begin position="59"/>
        <end position="81"/>
    </location>
</feature>
<feature type="transmembrane region" description="Helical" evidence="6">
    <location>
        <begin position="259"/>
        <end position="278"/>
    </location>
</feature>
<name>A0ABR3F3E7_9AGAR</name>
<proteinExistence type="predicted"/>
<protein>
    <recommendedName>
        <fullName evidence="9">MFS general substrate transporter</fullName>
    </recommendedName>
</protein>
<comment type="subcellular location">
    <subcellularLocation>
        <location evidence="1">Membrane</location>
        <topology evidence="1">Multi-pass membrane protein</topology>
    </subcellularLocation>
</comment>
<sequence>MRPSPEEISTANLAARNYGGSSSNHDAQISFSSIPQKQKILWGTIMTCMGLVKNYPQLVVCRVLLGIAEAGLFPGVVYYLTLWYPRHKLQFRMGLFTGSASLAGAFSGLLAFGISYMSGTQGLLGWSWIFILEGIATVAVGIVAFFVLVDFPDTAKFLTAEERAYVLWRKKYDNSTVGEEESFSVKYIIQALTDWQLYHIEVSSPTFSIALFVQSIHFPSFGHSPAISNLLTVPPYVLSTTVVYIFAHFSDKFKKRSPFIYASLIFCLIGFSIIITDAPQGVKYFGTFLCATGAYAGGPGAISWLGNNLSGQYKRAVGMGVQISISGMSGVIISNIYRDVDKPRYILGHAIELVLVGVGLIVVPIVTVTYYRLNSVKKATIRKEEEQGVKKSPEEIRAMGDRAPEFIYTL</sequence>
<feature type="transmembrane region" description="Helical" evidence="6">
    <location>
        <begin position="317"/>
        <end position="337"/>
    </location>
</feature>
<evidence type="ECO:0000256" key="2">
    <source>
        <dbReference type="ARBA" id="ARBA00022448"/>
    </source>
</evidence>
<dbReference type="InterPro" id="IPR011701">
    <property type="entry name" value="MFS"/>
</dbReference>
<keyword evidence="8" id="KW-1185">Reference proteome</keyword>
<keyword evidence="3 6" id="KW-0812">Transmembrane</keyword>
<dbReference type="Proteomes" id="UP001465976">
    <property type="component" value="Unassembled WGS sequence"/>
</dbReference>
<feature type="transmembrane region" description="Helical" evidence="6">
    <location>
        <begin position="349"/>
        <end position="373"/>
    </location>
</feature>
<dbReference type="Gene3D" id="1.20.1250.20">
    <property type="entry name" value="MFS general substrate transporter like domains"/>
    <property type="match status" value="2"/>
</dbReference>
<dbReference type="PANTHER" id="PTHR43791:SF18">
    <property type="entry name" value="NICOTINIC ACID TRANSPORTER TNA1, PUTATIVE (AFU_ORTHOLOGUE AFUA_3G03820)-RELATED"/>
    <property type="match status" value="1"/>
</dbReference>
<keyword evidence="2" id="KW-0813">Transport</keyword>
<gene>
    <name evidence="7" type="ORF">V5O48_012337</name>
</gene>
<evidence type="ECO:0008006" key="9">
    <source>
        <dbReference type="Google" id="ProtNLM"/>
    </source>
</evidence>
<evidence type="ECO:0000256" key="4">
    <source>
        <dbReference type="ARBA" id="ARBA00022989"/>
    </source>
</evidence>
<organism evidence="7 8">
    <name type="scientific">Marasmius crinis-equi</name>
    <dbReference type="NCBI Taxonomy" id="585013"/>
    <lineage>
        <taxon>Eukaryota</taxon>
        <taxon>Fungi</taxon>
        <taxon>Dikarya</taxon>
        <taxon>Basidiomycota</taxon>
        <taxon>Agaricomycotina</taxon>
        <taxon>Agaricomycetes</taxon>
        <taxon>Agaricomycetidae</taxon>
        <taxon>Agaricales</taxon>
        <taxon>Marasmiineae</taxon>
        <taxon>Marasmiaceae</taxon>
        <taxon>Marasmius</taxon>
    </lineage>
</organism>
<feature type="transmembrane region" description="Helical" evidence="6">
    <location>
        <begin position="226"/>
        <end position="247"/>
    </location>
</feature>
<dbReference type="EMBL" id="JBAHYK010001079">
    <property type="protein sequence ID" value="KAL0569628.1"/>
    <property type="molecule type" value="Genomic_DNA"/>
</dbReference>
<evidence type="ECO:0000256" key="6">
    <source>
        <dbReference type="SAM" id="Phobius"/>
    </source>
</evidence>
<keyword evidence="5 6" id="KW-0472">Membrane</keyword>
<dbReference type="PANTHER" id="PTHR43791">
    <property type="entry name" value="PERMEASE-RELATED"/>
    <property type="match status" value="1"/>
</dbReference>
<reference evidence="7 8" key="1">
    <citation type="submission" date="2024-02" db="EMBL/GenBank/DDBJ databases">
        <title>A draft genome for the cacao thread blight pathogen Marasmius crinis-equi.</title>
        <authorList>
            <person name="Cohen S.P."/>
            <person name="Baruah I.K."/>
            <person name="Amoako-Attah I."/>
            <person name="Bukari Y."/>
            <person name="Meinhardt L.W."/>
            <person name="Bailey B.A."/>
        </authorList>
    </citation>
    <scope>NUCLEOTIDE SEQUENCE [LARGE SCALE GENOMIC DNA]</scope>
    <source>
        <strain evidence="7 8">GH-76</strain>
    </source>
</reference>
<keyword evidence="4 6" id="KW-1133">Transmembrane helix</keyword>
<comment type="caution">
    <text evidence="7">The sequence shown here is derived from an EMBL/GenBank/DDBJ whole genome shotgun (WGS) entry which is preliminary data.</text>
</comment>
<dbReference type="Pfam" id="PF07690">
    <property type="entry name" value="MFS_1"/>
    <property type="match status" value="1"/>
</dbReference>
<evidence type="ECO:0000313" key="8">
    <source>
        <dbReference type="Proteomes" id="UP001465976"/>
    </source>
</evidence>